<dbReference type="Pfam" id="PF00589">
    <property type="entry name" value="Phage_integrase"/>
    <property type="match status" value="1"/>
</dbReference>
<dbReference type="Pfam" id="PF13356">
    <property type="entry name" value="Arm-DNA-bind_3"/>
    <property type="match status" value="1"/>
</dbReference>
<dbReference type="Gene3D" id="1.10.150.130">
    <property type="match status" value="1"/>
</dbReference>
<dbReference type="AlphaFoldDB" id="A0A2T1HYN1"/>
<dbReference type="PANTHER" id="PTHR30629:SF2">
    <property type="entry name" value="PROPHAGE INTEGRASE INTS-RELATED"/>
    <property type="match status" value="1"/>
</dbReference>
<sequence>MPRIKLTDSAIAKASLPEGRSEVILWDTELTGFGIRIGEKSRTFIVSYRPAGAGRAANSKKLKVGPAEAFKTTAEARNAARVLLGRVASGVDPAAERAEQKRREKSKLADVLDAYERDLNRRQYVNAKVVMSGLRSRLVKHMQADIAELKGADLAGIIERLESAGKAGAAQDFRSRVRAFLAFAVTKAKVIEQNPLAGYRKQRATRADRVAKAQHGRALSDQELASVWRAADPTTNFGRLVRFLILTGCRRGEGAGLRRSMIAGDVIEFPAVFVKQGREHYVPIAPALAAHLEACPVDARDPDLVFASPRSGGVIGGWTQLVAGLEKKSGVSFDLHDLRRTFRTGLSRLGVETDLAELALGHAREDLVRIYNRDSALAELRKIFERWAEHVQVIVASA</sequence>
<evidence type="ECO:0000259" key="5">
    <source>
        <dbReference type="PROSITE" id="PS51898"/>
    </source>
</evidence>
<dbReference type="Proteomes" id="UP000239772">
    <property type="component" value="Unassembled WGS sequence"/>
</dbReference>
<evidence type="ECO:0000256" key="1">
    <source>
        <dbReference type="ARBA" id="ARBA00008857"/>
    </source>
</evidence>
<dbReference type="InterPro" id="IPR050808">
    <property type="entry name" value="Phage_Integrase"/>
</dbReference>
<proteinExistence type="inferred from homology"/>
<dbReference type="GO" id="GO:0015074">
    <property type="term" value="P:DNA integration"/>
    <property type="evidence" value="ECO:0007669"/>
    <property type="project" value="UniProtKB-KW"/>
</dbReference>
<evidence type="ECO:0000313" key="6">
    <source>
        <dbReference type="EMBL" id="PSC06725.1"/>
    </source>
</evidence>
<keyword evidence="7" id="KW-1185">Reference proteome</keyword>
<evidence type="ECO:0000256" key="3">
    <source>
        <dbReference type="ARBA" id="ARBA00023125"/>
    </source>
</evidence>
<dbReference type="SUPFAM" id="SSF56349">
    <property type="entry name" value="DNA breaking-rejoining enzymes"/>
    <property type="match status" value="1"/>
</dbReference>
<keyword evidence="2" id="KW-0229">DNA integration</keyword>
<protein>
    <recommendedName>
        <fullName evidence="5">Tyr recombinase domain-containing protein</fullName>
    </recommendedName>
</protein>
<keyword evidence="4" id="KW-0233">DNA recombination</keyword>
<comment type="caution">
    <text evidence="6">The sequence shown here is derived from an EMBL/GenBank/DDBJ whole genome shotgun (WGS) entry which is preliminary data.</text>
</comment>
<evidence type="ECO:0000256" key="4">
    <source>
        <dbReference type="ARBA" id="ARBA00023172"/>
    </source>
</evidence>
<dbReference type="GO" id="GO:0003677">
    <property type="term" value="F:DNA binding"/>
    <property type="evidence" value="ECO:0007669"/>
    <property type="project" value="UniProtKB-KW"/>
</dbReference>
<feature type="domain" description="Tyr recombinase" evidence="5">
    <location>
        <begin position="214"/>
        <end position="385"/>
    </location>
</feature>
<evidence type="ECO:0000313" key="7">
    <source>
        <dbReference type="Proteomes" id="UP000239772"/>
    </source>
</evidence>
<dbReference type="Gene3D" id="3.30.160.390">
    <property type="entry name" value="Integrase, DNA-binding domain"/>
    <property type="match status" value="1"/>
</dbReference>
<dbReference type="InterPro" id="IPR010998">
    <property type="entry name" value="Integrase_recombinase_N"/>
</dbReference>
<dbReference type="InterPro" id="IPR002104">
    <property type="entry name" value="Integrase_catalytic"/>
</dbReference>
<accession>A0A2T1HYN1</accession>
<dbReference type="RefSeq" id="WP_106335103.1">
    <property type="nucleotide sequence ID" value="NZ_PVZS01000002.1"/>
</dbReference>
<dbReference type="InterPro" id="IPR025166">
    <property type="entry name" value="Integrase_DNA_bind_dom"/>
</dbReference>
<dbReference type="OrthoDB" id="7615137at2"/>
<organism evidence="6 7">
    <name type="scientific">Alsobacter soli</name>
    <dbReference type="NCBI Taxonomy" id="2109933"/>
    <lineage>
        <taxon>Bacteria</taxon>
        <taxon>Pseudomonadati</taxon>
        <taxon>Pseudomonadota</taxon>
        <taxon>Alphaproteobacteria</taxon>
        <taxon>Hyphomicrobiales</taxon>
        <taxon>Alsobacteraceae</taxon>
        <taxon>Alsobacter</taxon>
    </lineage>
</organism>
<dbReference type="GO" id="GO:0006310">
    <property type="term" value="P:DNA recombination"/>
    <property type="evidence" value="ECO:0007669"/>
    <property type="project" value="UniProtKB-KW"/>
</dbReference>
<gene>
    <name evidence="6" type="ORF">SLNSH_02715</name>
</gene>
<dbReference type="Gene3D" id="1.10.443.10">
    <property type="entry name" value="Intergrase catalytic core"/>
    <property type="match status" value="1"/>
</dbReference>
<name>A0A2T1HYN1_9HYPH</name>
<comment type="similarity">
    <text evidence="1">Belongs to the 'phage' integrase family.</text>
</comment>
<dbReference type="InterPro" id="IPR038488">
    <property type="entry name" value="Integrase_DNA-bd_sf"/>
</dbReference>
<dbReference type="InterPro" id="IPR013762">
    <property type="entry name" value="Integrase-like_cat_sf"/>
</dbReference>
<reference evidence="7" key="1">
    <citation type="submission" date="2018-03" db="EMBL/GenBank/DDBJ databases">
        <authorList>
            <person name="Sun L."/>
            <person name="Liu H."/>
            <person name="Chen W."/>
            <person name="Huang K."/>
            <person name="Liu W."/>
            <person name="Gao X."/>
        </authorList>
    </citation>
    <scope>NUCLEOTIDE SEQUENCE [LARGE SCALE GENOMIC DNA]</scope>
    <source>
        <strain evidence="7">SH9</strain>
    </source>
</reference>
<dbReference type="InterPro" id="IPR011010">
    <property type="entry name" value="DNA_brk_join_enz"/>
</dbReference>
<dbReference type="PROSITE" id="PS51898">
    <property type="entry name" value="TYR_RECOMBINASE"/>
    <property type="match status" value="1"/>
</dbReference>
<evidence type="ECO:0000256" key="2">
    <source>
        <dbReference type="ARBA" id="ARBA00022908"/>
    </source>
</evidence>
<keyword evidence="3" id="KW-0238">DNA-binding</keyword>
<dbReference type="EMBL" id="PVZS01000002">
    <property type="protein sequence ID" value="PSC06725.1"/>
    <property type="molecule type" value="Genomic_DNA"/>
</dbReference>
<dbReference type="PANTHER" id="PTHR30629">
    <property type="entry name" value="PROPHAGE INTEGRASE"/>
    <property type="match status" value="1"/>
</dbReference>